<sequence length="451" mass="49792">MTEDVRELSVGQRALWLVHRLAPDSPASNVVHGLHVEPLLDPDVVRRAVAAVRSRHDLLRSRFVQTEQGPVRVVDPDLGCEVEVHDVPDLDDDGLLRRCQEFGDRPLRLERDGPMRVALLRRRTDCVLVVVIHHIATDFHSQRIVWQELDAAYGALQAGRPVELPPASGSYDDFLARERAALAGERGERLRAYWDRVCDGATAATLPTDRPRPPVRSFRGGAFSQELPDDLAARLRETAAAAGVTPYAVVLAAFQATMYRYTGLGEFTVGCPASLRRGRALRGVVGMLINTIALRGSFDADTTFATAITAAGRQLTDAVAHAAYPFPLLRSGRRNQDPPVRVTVTLLAHQHGDNYTSQRHAFAGHQIRLLDIPYDEGQFDLSTTLTQYQDGRLQAEFGYDTDLFDEATVQRLAGHFLQMLRVACTTPETVVSQAPMVDQAELRELLALGTS</sequence>
<dbReference type="AlphaFoldDB" id="A0A3N9XC76"/>
<proteinExistence type="predicted"/>
<protein>
    <recommendedName>
        <fullName evidence="1">Condensation domain-containing protein</fullName>
    </recommendedName>
</protein>
<reference evidence="2 3" key="1">
    <citation type="submission" date="2018-05" db="EMBL/GenBank/DDBJ databases">
        <title>Micromonospora from Atacama Desert.</title>
        <authorList>
            <person name="Carro L."/>
            <person name="Goodfellow M."/>
            <person name="Klenk H.-P."/>
        </authorList>
    </citation>
    <scope>NUCLEOTIDE SEQUENCE [LARGE SCALE GENOMIC DNA]</scope>
    <source>
        <strain evidence="2 3">LB32</strain>
    </source>
</reference>
<dbReference type="Pfam" id="PF00668">
    <property type="entry name" value="Condensation"/>
    <property type="match status" value="1"/>
</dbReference>
<dbReference type="PANTHER" id="PTHR45527">
    <property type="entry name" value="NONRIBOSOMAL PEPTIDE SYNTHETASE"/>
    <property type="match status" value="1"/>
</dbReference>
<organism evidence="2 3">
    <name type="scientific">Micromonospora arida</name>
    <dbReference type="NCBI Taxonomy" id="2203715"/>
    <lineage>
        <taxon>Bacteria</taxon>
        <taxon>Bacillati</taxon>
        <taxon>Actinomycetota</taxon>
        <taxon>Actinomycetes</taxon>
        <taxon>Micromonosporales</taxon>
        <taxon>Micromonosporaceae</taxon>
        <taxon>Micromonospora</taxon>
    </lineage>
</organism>
<keyword evidence="3" id="KW-1185">Reference proteome</keyword>
<dbReference type="GO" id="GO:0005829">
    <property type="term" value="C:cytosol"/>
    <property type="evidence" value="ECO:0007669"/>
    <property type="project" value="TreeGrafter"/>
</dbReference>
<dbReference type="Proteomes" id="UP000266889">
    <property type="component" value="Unassembled WGS sequence"/>
</dbReference>
<dbReference type="InterPro" id="IPR023213">
    <property type="entry name" value="CAT-like_dom_sf"/>
</dbReference>
<dbReference type="GO" id="GO:0009239">
    <property type="term" value="P:enterobactin biosynthetic process"/>
    <property type="evidence" value="ECO:0007669"/>
    <property type="project" value="TreeGrafter"/>
</dbReference>
<evidence type="ECO:0000313" key="2">
    <source>
        <dbReference type="EMBL" id="RQX10462.1"/>
    </source>
</evidence>
<dbReference type="GO" id="GO:0031177">
    <property type="term" value="F:phosphopantetheine binding"/>
    <property type="evidence" value="ECO:0007669"/>
    <property type="project" value="TreeGrafter"/>
</dbReference>
<dbReference type="Gene3D" id="3.30.559.10">
    <property type="entry name" value="Chloramphenicol acetyltransferase-like domain"/>
    <property type="match status" value="1"/>
</dbReference>
<dbReference type="EMBL" id="QGSY01000157">
    <property type="protein sequence ID" value="RQX10462.1"/>
    <property type="molecule type" value="Genomic_DNA"/>
</dbReference>
<dbReference type="RefSeq" id="WP_124855644.1">
    <property type="nucleotide sequence ID" value="NZ_JBEXYX010000012.1"/>
</dbReference>
<dbReference type="OrthoDB" id="3447635at2"/>
<dbReference type="PANTHER" id="PTHR45527:SF1">
    <property type="entry name" value="FATTY ACID SYNTHASE"/>
    <property type="match status" value="1"/>
</dbReference>
<dbReference type="InterPro" id="IPR001242">
    <property type="entry name" value="Condensation_dom"/>
</dbReference>
<name>A0A3N9XC76_9ACTN</name>
<comment type="caution">
    <text evidence="2">The sequence shown here is derived from an EMBL/GenBank/DDBJ whole genome shotgun (WGS) entry which is preliminary data.</text>
</comment>
<dbReference type="GO" id="GO:0043041">
    <property type="term" value="P:amino acid activation for nonribosomal peptide biosynthetic process"/>
    <property type="evidence" value="ECO:0007669"/>
    <property type="project" value="TreeGrafter"/>
</dbReference>
<dbReference type="Gene3D" id="3.30.559.30">
    <property type="entry name" value="Nonribosomal peptide synthetase, condensation domain"/>
    <property type="match status" value="1"/>
</dbReference>
<feature type="domain" description="Condensation" evidence="1">
    <location>
        <begin position="4"/>
        <end position="446"/>
    </location>
</feature>
<dbReference type="GO" id="GO:0047527">
    <property type="term" value="F:2,3-dihydroxybenzoate-serine ligase activity"/>
    <property type="evidence" value="ECO:0007669"/>
    <property type="project" value="TreeGrafter"/>
</dbReference>
<gene>
    <name evidence="2" type="ORF">DLJ58_11475</name>
</gene>
<dbReference type="GO" id="GO:0008610">
    <property type="term" value="P:lipid biosynthetic process"/>
    <property type="evidence" value="ECO:0007669"/>
    <property type="project" value="UniProtKB-ARBA"/>
</dbReference>
<accession>A0A3N9XC76</accession>
<dbReference type="SUPFAM" id="SSF52777">
    <property type="entry name" value="CoA-dependent acyltransferases"/>
    <property type="match status" value="2"/>
</dbReference>
<dbReference type="GO" id="GO:0009366">
    <property type="term" value="C:enterobactin synthetase complex"/>
    <property type="evidence" value="ECO:0007669"/>
    <property type="project" value="TreeGrafter"/>
</dbReference>
<dbReference type="CDD" id="cd19531">
    <property type="entry name" value="LCL_NRPS-like"/>
    <property type="match status" value="1"/>
</dbReference>
<evidence type="ECO:0000313" key="3">
    <source>
        <dbReference type="Proteomes" id="UP000266889"/>
    </source>
</evidence>
<evidence type="ECO:0000259" key="1">
    <source>
        <dbReference type="Pfam" id="PF00668"/>
    </source>
</evidence>